<dbReference type="InterPro" id="IPR050259">
    <property type="entry name" value="SDR"/>
</dbReference>
<dbReference type="FunFam" id="3.40.50.720:FF:000084">
    <property type="entry name" value="Short-chain dehydrogenase reductase"/>
    <property type="match status" value="1"/>
</dbReference>
<proteinExistence type="inferred from homology"/>
<dbReference type="PRINTS" id="PR00081">
    <property type="entry name" value="GDHRDH"/>
</dbReference>
<dbReference type="PANTHER" id="PTHR42879">
    <property type="entry name" value="3-OXOACYL-(ACYL-CARRIER-PROTEIN) REDUCTASE"/>
    <property type="match status" value="1"/>
</dbReference>
<dbReference type="AlphaFoldDB" id="A0A5C8ZH17"/>
<dbReference type="Pfam" id="PF13561">
    <property type="entry name" value="adh_short_C2"/>
    <property type="match status" value="1"/>
</dbReference>
<dbReference type="PANTHER" id="PTHR42879:SF2">
    <property type="entry name" value="3-OXOACYL-[ACYL-CARRIER-PROTEIN] REDUCTASE FABG"/>
    <property type="match status" value="1"/>
</dbReference>
<dbReference type="PRINTS" id="PR00080">
    <property type="entry name" value="SDRFAMILY"/>
</dbReference>
<gene>
    <name evidence="3" type="ORF">FMM08_11990</name>
</gene>
<name>A0A5C8ZH17_9ACTN</name>
<dbReference type="GO" id="GO:0016491">
    <property type="term" value="F:oxidoreductase activity"/>
    <property type="evidence" value="ECO:0007669"/>
    <property type="project" value="UniProtKB-KW"/>
</dbReference>
<sequence>MVDRHLEGQRAVVTGAASGIGAACARSLAAAGASVVLLDRAERAVRTLADELGGRAVVVDLSDTAALPAVLADADLDCDVLVNNAGVQHVARVEDFPPEQLSLMLRLMLEAPFLLARAVLPGMYERGRGRLIHIGSVHGHRASPFKAAYVAAKHGLEGLSKTIALEGGDRGVTSVVVCPGFVRTPLVEAQIAAQARETGVPEDRVLEDVLLHMAAVKRLLEPEEVGQTVAWLCRPEAASMTGTSVLMDGGWSAR</sequence>
<accession>A0A5C8ZH17</accession>
<dbReference type="SUPFAM" id="SSF51735">
    <property type="entry name" value="NAD(P)-binding Rossmann-fold domains"/>
    <property type="match status" value="1"/>
</dbReference>
<dbReference type="RefSeq" id="WP_147926572.1">
    <property type="nucleotide sequence ID" value="NZ_VKAC01000006.1"/>
</dbReference>
<dbReference type="InterPro" id="IPR036291">
    <property type="entry name" value="NAD(P)-bd_dom_sf"/>
</dbReference>
<comment type="caution">
    <text evidence="3">The sequence shown here is derived from an EMBL/GenBank/DDBJ whole genome shotgun (WGS) entry which is preliminary data.</text>
</comment>
<dbReference type="Gene3D" id="3.40.50.720">
    <property type="entry name" value="NAD(P)-binding Rossmann-like Domain"/>
    <property type="match status" value="1"/>
</dbReference>
<dbReference type="PROSITE" id="PS51257">
    <property type="entry name" value="PROKAR_LIPOPROTEIN"/>
    <property type="match status" value="1"/>
</dbReference>
<keyword evidence="2" id="KW-0560">Oxidoreductase</keyword>
<organism evidence="3 4">
    <name type="scientific">Quadrisphaera setariae</name>
    <dbReference type="NCBI Taxonomy" id="2593304"/>
    <lineage>
        <taxon>Bacteria</taxon>
        <taxon>Bacillati</taxon>
        <taxon>Actinomycetota</taxon>
        <taxon>Actinomycetes</taxon>
        <taxon>Kineosporiales</taxon>
        <taxon>Kineosporiaceae</taxon>
        <taxon>Quadrisphaera</taxon>
    </lineage>
</organism>
<dbReference type="Proteomes" id="UP000321234">
    <property type="component" value="Unassembled WGS sequence"/>
</dbReference>
<reference evidence="3 4" key="1">
    <citation type="submission" date="2019-07" db="EMBL/GenBank/DDBJ databases">
        <title>Quadrisphaera sp. strain DD2A genome sequencing and assembly.</title>
        <authorList>
            <person name="Kim I."/>
        </authorList>
    </citation>
    <scope>NUCLEOTIDE SEQUENCE [LARGE SCALE GENOMIC DNA]</scope>
    <source>
        <strain evidence="3 4">DD2A</strain>
    </source>
</reference>
<evidence type="ECO:0000256" key="1">
    <source>
        <dbReference type="ARBA" id="ARBA00006484"/>
    </source>
</evidence>
<dbReference type="PROSITE" id="PS00061">
    <property type="entry name" value="ADH_SHORT"/>
    <property type="match status" value="1"/>
</dbReference>
<dbReference type="InterPro" id="IPR002347">
    <property type="entry name" value="SDR_fam"/>
</dbReference>
<keyword evidence="4" id="KW-1185">Reference proteome</keyword>
<evidence type="ECO:0000313" key="3">
    <source>
        <dbReference type="EMBL" id="TXR56140.1"/>
    </source>
</evidence>
<dbReference type="GO" id="GO:0032787">
    <property type="term" value="P:monocarboxylic acid metabolic process"/>
    <property type="evidence" value="ECO:0007669"/>
    <property type="project" value="UniProtKB-ARBA"/>
</dbReference>
<dbReference type="NCBIfam" id="NF009093">
    <property type="entry name" value="PRK12429.1"/>
    <property type="match status" value="1"/>
</dbReference>
<dbReference type="OrthoDB" id="9786435at2"/>
<evidence type="ECO:0000313" key="4">
    <source>
        <dbReference type="Proteomes" id="UP000321234"/>
    </source>
</evidence>
<dbReference type="EMBL" id="VKAC01000006">
    <property type="protein sequence ID" value="TXR56140.1"/>
    <property type="molecule type" value="Genomic_DNA"/>
</dbReference>
<evidence type="ECO:0000256" key="2">
    <source>
        <dbReference type="ARBA" id="ARBA00023002"/>
    </source>
</evidence>
<protein>
    <submittedName>
        <fullName evidence="3">SDR family oxidoreductase</fullName>
    </submittedName>
</protein>
<comment type="similarity">
    <text evidence="1">Belongs to the short-chain dehydrogenases/reductases (SDR) family.</text>
</comment>
<dbReference type="InterPro" id="IPR020904">
    <property type="entry name" value="Sc_DH/Rdtase_CS"/>
</dbReference>